<proteinExistence type="inferred from homology"/>
<dbReference type="EMBL" id="OB664078">
    <property type="protein sequence ID" value="CAD7231977.1"/>
    <property type="molecule type" value="Genomic_DNA"/>
</dbReference>
<sequence>MEKSFLEGKQIREMKNNAKQHVAILNESLLYEKKERDFACTVVKLRHPRTREAALYAKTPRNGIVGELHFYAQPHRSWFLNESINSDGRLLFITPIDPIFLLLPYVIHANKSSSSFVPKEQLVMEDREFPETISLFNSLKGKGLENIAEKKETGDVTAYRYSEDLAVDWLERKVQVLLPILKAKGVNTTASRIASFKPRSTVDGDAEPMSLLRESYGIVSSYLPDCPRLKRALSDRLGLPFPSDSRAATENNCSPSPKKTKELVKPSEDYATEQFKKKETSATTPAQARLAKAAKGSKSISSFFGNAASKKK</sequence>
<comment type="subunit">
    <text evidence="3">The RNase H2 complex is a heterotrimer composed of the catalytic subunit RNASEH2A and the non-catalytic subunits RNASEH2B and RNASEH2C.</text>
</comment>
<organism evidence="11">
    <name type="scientific">Cyprideis torosa</name>
    <dbReference type="NCBI Taxonomy" id="163714"/>
    <lineage>
        <taxon>Eukaryota</taxon>
        <taxon>Metazoa</taxon>
        <taxon>Ecdysozoa</taxon>
        <taxon>Arthropoda</taxon>
        <taxon>Crustacea</taxon>
        <taxon>Oligostraca</taxon>
        <taxon>Ostracoda</taxon>
        <taxon>Podocopa</taxon>
        <taxon>Podocopida</taxon>
        <taxon>Cytherocopina</taxon>
        <taxon>Cytheroidea</taxon>
        <taxon>Cytherideidae</taxon>
        <taxon>Cyprideis</taxon>
    </lineage>
</organism>
<dbReference type="PANTHER" id="PTHR13383">
    <property type="entry name" value="RIBONUCLEASE H2 SUBUNIT B"/>
    <property type="match status" value="1"/>
</dbReference>
<feature type="region of interest" description="Disordered" evidence="8">
    <location>
        <begin position="240"/>
        <end position="298"/>
    </location>
</feature>
<dbReference type="GO" id="GO:0005654">
    <property type="term" value="C:nucleoplasm"/>
    <property type="evidence" value="ECO:0007669"/>
    <property type="project" value="TreeGrafter"/>
</dbReference>
<evidence type="ECO:0000256" key="1">
    <source>
        <dbReference type="ARBA" id="ARBA00004123"/>
    </source>
</evidence>
<comment type="similarity">
    <text evidence="2">Belongs to the RNase H2 subunit B family.</text>
</comment>
<protein>
    <recommendedName>
        <fullName evidence="4">Ribonuclease H2 subunit B</fullName>
    </recommendedName>
    <alternativeName>
        <fullName evidence="7">Ribonuclease HI subunit B</fullName>
    </alternativeName>
</protein>
<evidence type="ECO:0000256" key="7">
    <source>
        <dbReference type="ARBA" id="ARBA00033464"/>
    </source>
</evidence>
<dbReference type="Pfam" id="PF17745">
    <property type="entry name" value="Ydr279_N"/>
    <property type="match status" value="1"/>
</dbReference>
<comment type="function">
    <text evidence="6">Non catalytic subunit of RNase H2, an endonuclease that specifically degrades the RNA of RNA:DNA hybrids. Participates in DNA replication, possibly by mediating the removal of lagging-strand Okazaki fragment RNA primers during DNA replication. Mediates the excision of single ribonucleotides from DNA:RNA duplexes.</text>
</comment>
<evidence type="ECO:0000256" key="4">
    <source>
        <dbReference type="ARBA" id="ARBA00019062"/>
    </source>
</evidence>
<feature type="domain" description="Ribonuclease H2 subunit B wHTH" evidence="9">
    <location>
        <begin position="100"/>
        <end position="226"/>
    </location>
</feature>
<dbReference type="OrthoDB" id="29098at2759"/>
<evidence type="ECO:0000313" key="11">
    <source>
        <dbReference type="EMBL" id="CAD7231977.1"/>
    </source>
</evidence>
<evidence type="ECO:0000256" key="8">
    <source>
        <dbReference type="SAM" id="MobiDB-lite"/>
    </source>
</evidence>
<dbReference type="InterPro" id="IPR041195">
    <property type="entry name" value="Rnh202_N"/>
</dbReference>
<feature type="compositionally biased region" description="Polar residues" evidence="8">
    <location>
        <begin position="246"/>
        <end position="257"/>
    </location>
</feature>
<dbReference type="InterPro" id="IPR019024">
    <property type="entry name" value="RNase_H2_suB_wHTH"/>
</dbReference>
<reference evidence="11" key="1">
    <citation type="submission" date="2020-11" db="EMBL/GenBank/DDBJ databases">
        <authorList>
            <person name="Tran Van P."/>
        </authorList>
    </citation>
    <scope>NUCLEOTIDE SEQUENCE</scope>
</reference>
<feature type="compositionally biased region" description="Basic and acidic residues" evidence="8">
    <location>
        <begin position="259"/>
        <end position="280"/>
    </location>
</feature>
<dbReference type="Gene3D" id="1.10.20.120">
    <property type="match status" value="1"/>
</dbReference>
<dbReference type="InterPro" id="IPR040456">
    <property type="entry name" value="RNase_H2_suB"/>
</dbReference>
<dbReference type="GO" id="GO:0006401">
    <property type="term" value="P:RNA catabolic process"/>
    <property type="evidence" value="ECO:0007669"/>
    <property type="project" value="TreeGrafter"/>
</dbReference>
<gene>
    <name evidence="11" type="ORF">CTOB1V02_LOCUS9820</name>
</gene>
<comment type="subcellular location">
    <subcellularLocation>
        <location evidence="1">Nucleus</location>
    </subcellularLocation>
</comment>
<feature type="domain" description="Rnh202 triple barrel" evidence="10">
    <location>
        <begin position="39"/>
        <end position="97"/>
    </location>
</feature>
<dbReference type="Gene3D" id="2.20.25.530">
    <property type="match status" value="1"/>
</dbReference>
<name>A0A7R8WN08_9CRUS</name>
<dbReference type="GO" id="GO:0032299">
    <property type="term" value="C:ribonuclease H2 complex"/>
    <property type="evidence" value="ECO:0007669"/>
    <property type="project" value="InterPro"/>
</dbReference>
<evidence type="ECO:0000256" key="2">
    <source>
        <dbReference type="ARBA" id="ARBA00009823"/>
    </source>
</evidence>
<dbReference type="Pfam" id="PF09468">
    <property type="entry name" value="RNase_H2-Ydr279"/>
    <property type="match status" value="1"/>
</dbReference>
<dbReference type="CDD" id="cd09270">
    <property type="entry name" value="RNase_H2-B"/>
    <property type="match status" value="1"/>
</dbReference>
<evidence type="ECO:0000256" key="6">
    <source>
        <dbReference type="ARBA" id="ARBA00024778"/>
    </source>
</evidence>
<keyword evidence="5" id="KW-0539">Nucleus</keyword>
<dbReference type="PANTHER" id="PTHR13383:SF11">
    <property type="entry name" value="RIBONUCLEASE H2 SUBUNIT B"/>
    <property type="match status" value="1"/>
</dbReference>
<evidence type="ECO:0000259" key="9">
    <source>
        <dbReference type="Pfam" id="PF09468"/>
    </source>
</evidence>
<evidence type="ECO:0000256" key="5">
    <source>
        <dbReference type="ARBA" id="ARBA00023242"/>
    </source>
</evidence>
<dbReference type="AlphaFoldDB" id="A0A7R8WN08"/>
<evidence type="ECO:0000256" key="3">
    <source>
        <dbReference type="ARBA" id="ARBA00011277"/>
    </source>
</evidence>
<evidence type="ECO:0000259" key="10">
    <source>
        <dbReference type="Pfam" id="PF17745"/>
    </source>
</evidence>
<accession>A0A7R8WN08</accession>